<dbReference type="Pfam" id="PF00701">
    <property type="entry name" value="DHDPS"/>
    <property type="match status" value="1"/>
</dbReference>
<sequence>MNHSELPKEIKNALHKGVVIPALPLALNKSRRLDERRQRALMRYYLDAGAGGVAVAVHTTQFEIRLPEVNLYGRVLEIAKEEFDSFTSRTQKPVIRIAGVIGKTEQATKEAGLALKNGYHAVLLSLAVFADAANDEIIEHCKAIAEIIPVIGFYLQPAVGGRKLDVDFWREFALIENVIAIKMAPFNRYQTLDVVRGVVESGRADEIALYTGNDDNILVDLLSEYSITVGSKVVKKRIVGGLLGHWAVWTRSAVKLLEEVHSGKFDTALPEALTRAIQITDSNAAFFDSANNFAGCIVGLHEVLRRQGLLEGLWTLNKDEVLSPGQMEEIDRVYAAYPHLNDDDFVAENLSKWLA</sequence>
<reference evidence="1" key="1">
    <citation type="submission" date="2018-06" db="EMBL/GenBank/DDBJ databases">
        <authorList>
            <person name="Zhirakovskaya E."/>
        </authorList>
    </citation>
    <scope>NUCLEOTIDE SEQUENCE</scope>
</reference>
<dbReference type="InterPro" id="IPR002220">
    <property type="entry name" value="DapA-like"/>
</dbReference>
<dbReference type="PANTHER" id="PTHR12128">
    <property type="entry name" value="DIHYDRODIPICOLINATE SYNTHASE"/>
    <property type="match status" value="1"/>
</dbReference>
<dbReference type="InterPro" id="IPR013785">
    <property type="entry name" value="Aldolase_TIM"/>
</dbReference>
<dbReference type="AlphaFoldDB" id="A0A3B0U3F2"/>
<organism evidence="1">
    <name type="scientific">hydrothermal vent metagenome</name>
    <dbReference type="NCBI Taxonomy" id="652676"/>
    <lineage>
        <taxon>unclassified sequences</taxon>
        <taxon>metagenomes</taxon>
        <taxon>ecological metagenomes</taxon>
    </lineage>
</organism>
<proteinExistence type="predicted"/>
<dbReference type="GO" id="GO:0008840">
    <property type="term" value="F:4-hydroxy-tetrahydrodipicolinate synthase activity"/>
    <property type="evidence" value="ECO:0007669"/>
    <property type="project" value="TreeGrafter"/>
</dbReference>
<name>A0A3B0U3F2_9ZZZZ</name>
<dbReference type="SMART" id="SM01130">
    <property type="entry name" value="DHDPS"/>
    <property type="match status" value="1"/>
</dbReference>
<evidence type="ECO:0000313" key="1">
    <source>
        <dbReference type="EMBL" id="VAW15314.1"/>
    </source>
</evidence>
<protein>
    <submittedName>
        <fullName evidence="1">Dihydrodipicolinate synthase family protein RB7999</fullName>
    </submittedName>
</protein>
<accession>A0A3B0U3F2</accession>
<gene>
    <name evidence="1" type="ORF">MNBD_BACTEROID01-497</name>
</gene>
<dbReference type="PANTHER" id="PTHR12128:SF51">
    <property type="entry name" value="BLL4205 PROTEIN"/>
    <property type="match status" value="1"/>
</dbReference>
<dbReference type="Gene3D" id="3.20.20.70">
    <property type="entry name" value="Aldolase class I"/>
    <property type="match status" value="1"/>
</dbReference>
<dbReference type="SUPFAM" id="SSF51569">
    <property type="entry name" value="Aldolase"/>
    <property type="match status" value="1"/>
</dbReference>
<dbReference type="EMBL" id="UOEP01000046">
    <property type="protein sequence ID" value="VAW15314.1"/>
    <property type="molecule type" value="Genomic_DNA"/>
</dbReference>